<dbReference type="HAMAP" id="MF_01982">
    <property type="entry name" value="MenG_phylloquinone_subfam"/>
    <property type="match status" value="1"/>
</dbReference>
<evidence type="ECO:0000256" key="2">
    <source>
        <dbReference type="ARBA" id="ARBA00022679"/>
    </source>
</evidence>
<dbReference type="EMBL" id="CP042326">
    <property type="protein sequence ID" value="QDZ40305.1"/>
    <property type="molecule type" value="Genomic_DNA"/>
</dbReference>
<keyword evidence="6" id="KW-1185">Reference proteome</keyword>
<evidence type="ECO:0000313" key="5">
    <source>
        <dbReference type="EMBL" id="QDZ40305.1"/>
    </source>
</evidence>
<dbReference type="InterPro" id="IPR004033">
    <property type="entry name" value="UbiE/COQ5_MeTrFase"/>
</dbReference>
<comment type="function">
    <text evidence="4">Methyltransferase required for the conversion of 2-phytyl-1,4-beta-naphthoquinol to phylloquinol.</text>
</comment>
<evidence type="ECO:0000256" key="3">
    <source>
        <dbReference type="ARBA" id="ARBA00022691"/>
    </source>
</evidence>
<name>A0A5B8NQ64_9CHRO</name>
<sequence>MTQSPTDIQAIFNRIAPVYDQLNDALSLGQHRIWKRMTVKWAQPQAGDTALDLCCGSGDLAFLLAKMVGKRGTVIGADFSPQQLEVARQRQQSSLYPIQWVEADALNLPFSDNKFDCATVGYGLRNVIDISRCLEELYRVLKPEATVAILDFHRPYNETIRGFQQWFLEQLVVPTAEGLGFKEDYAYINPSLERFPQGREQVKLAQAAGFTQVKHYAIALELMGILVMTKPRID</sequence>
<accession>A0A5B8NQ64</accession>
<dbReference type="GO" id="GO:0042372">
    <property type="term" value="P:phylloquinone biosynthetic process"/>
    <property type="evidence" value="ECO:0007669"/>
    <property type="project" value="UniProtKB-UniRule"/>
</dbReference>
<comment type="catalytic activity">
    <reaction evidence="4">
        <text>demethylphylloquinol + S-adenosyl-L-methionine = phylloquinol + S-adenosyl-L-homocysteine + H(+)</text>
        <dbReference type="Rhea" id="RHEA:40551"/>
        <dbReference type="ChEBI" id="CHEBI:15378"/>
        <dbReference type="ChEBI" id="CHEBI:28433"/>
        <dbReference type="ChEBI" id="CHEBI:57856"/>
        <dbReference type="ChEBI" id="CHEBI:59789"/>
        <dbReference type="ChEBI" id="CHEBI:87844"/>
        <dbReference type="EC" id="2.1.1.329"/>
    </reaction>
</comment>
<dbReference type="InterPro" id="IPR023576">
    <property type="entry name" value="UbiE/COQ5_MeTrFase_CS"/>
</dbReference>
<keyword evidence="2 4" id="KW-0808">Transferase</keyword>
<dbReference type="GO" id="GO:0032259">
    <property type="term" value="P:methylation"/>
    <property type="evidence" value="ECO:0007669"/>
    <property type="project" value="UniProtKB-KW"/>
</dbReference>
<gene>
    <name evidence="5" type="primary">ubiE</name>
    <name evidence="4" type="synonym">menG</name>
    <name evidence="5" type="ORF">FRE64_10265</name>
</gene>
<dbReference type="EC" id="2.1.1.329" evidence="4"/>
<evidence type="ECO:0000313" key="6">
    <source>
        <dbReference type="Proteomes" id="UP000318453"/>
    </source>
</evidence>
<dbReference type="PROSITE" id="PS51608">
    <property type="entry name" value="SAM_MT_UBIE"/>
    <property type="match status" value="1"/>
</dbReference>
<dbReference type="SUPFAM" id="SSF53335">
    <property type="entry name" value="S-adenosyl-L-methionine-dependent methyltransferases"/>
    <property type="match status" value="1"/>
</dbReference>
<dbReference type="AlphaFoldDB" id="A0A5B8NQ64"/>
<dbReference type="Gene3D" id="3.40.50.150">
    <property type="entry name" value="Vaccinia Virus protein VP39"/>
    <property type="match status" value="1"/>
</dbReference>
<keyword evidence="3 4" id="KW-0949">S-adenosyl-L-methionine</keyword>
<proteinExistence type="inferred from homology"/>
<dbReference type="OrthoDB" id="9808140at2"/>
<dbReference type="GO" id="GO:0052624">
    <property type="term" value="F:2-phytyl-1,4-naphthoquinone methyltransferase activity"/>
    <property type="evidence" value="ECO:0007669"/>
    <property type="project" value="UniProtKB-EC"/>
</dbReference>
<keyword evidence="1 4" id="KW-0489">Methyltransferase</keyword>
<comment type="similarity">
    <text evidence="4">Belongs to the class I-like SAM-binding methyltransferase superfamily. MenG/UbiE family.</text>
</comment>
<dbReference type="NCBIfam" id="TIGR01934">
    <property type="entry name" value="MenG_MenH_UbiE"/>
    <property type="match status" value="1"/>
</dbReference>
<dbReference type="InterPro" id="IPR029063">
    <property type="entry name" value="SAM-dependent_MTases_sf"/>
</dbReference>
<reference evidence="5" key="1">
    <citation type="submission" date="2019-08" db="EMBL/GenBank/DDBJ databases">
        <title>Carotenoids and Carotenoid Binding Proteins in the Halophilic Cyanobacterium Euhalothece sp. ZM00.</title>
        <authorList>
            <person name="Cho S.M."/>
            <person name="Song J.Y."/>
            <person name="Park Y.-I."/>
        </authorList>
    </citation>
    <scope>NUCLEOTIDE SEQUENCE [LARGE SCALE GENOMIC DNA]</scope>
    <source>
        <strain evidence="5">Z-M001</strain>
    </source>
</reference>
<dbReference type="PANTHER" id="PTHR43591">
    <property type="entry name" value="METHYLTRANSFERASE"/>
    <property type="match status" value="1"/>
</dbReference>
<dbReference type="RefSeq" id="WP_146295988.1">
    <property type="nucleotide sequence ID" value="NZ_CP042326.1"/>
</dbReference>
<dbReference type="UniPathway" id="UPA00995"/>
<dbReference type="HAMAP" id="MF_01813">
    <property type="entry name" value="MenG_UbiE_methyltr"/>
    <property type="match status" value="1"/>
</dbReference>
<comment type="pathway">
    <text evidence="4">Cofactor biosynthesis; phylloquinone biosynthesis.</text>
</comment>
<dbReference type="PANTHER" id="PTHR43591:SF24">
    <property type="entry name" value="2-METHOXY-6-POLYPRENYL-1,4-BENZOQUINOL METHYLASE, MITOCHONDRIAL"/>
    <property type="match status" value="1"/>
</dbReference>
<evidence type="ECO:0000256" key="1">
    <source>
        <dbReference type="ARBA" id="ARBA00022603"/>
    </source>
</evidence>
<organism evidence="5 6">
    <name type="scientific">Euhalothece natronophila Z-M001</name>
    <dbReference type="NCBI Taxonomy" id="522448"/>
    <lineage>
        <taxon>Bacteria</taxon>
        <taxon>Bacillati</taxon>
        <taxon>Cyanobacteriota</taxon>
        <taxon>Cyanophyceae</taxon>
        <taxon>Oscillatoriophycideae</taxon>
        <taxon>Chroococcales</taxon>
        <taxon>Halothecacae</taxon>
        <taxon>Halothece cluster</taxon>
        <taxon>Euhalothece</taxon>
    </lineage>
</organism>
<dbReference type="InterPro" id="IPR032904">
    <property type="entry name" value="MenG"/>
</dbReference>
<evidence type="ECO:0000256" key="4">
    <source>
        <dbReference type="HAMAP-Rule" id="MF_01982"/>
    </source>
</evidence>
<dbReference type="PROSITE" id="PS01183">
    <property type="entry name" value="UBIE_1"/>
    <property type="match status" value="1"/>
</dbReference>
<dbReference type="Proteomes" id="UP000318453">
    <property type="component" value="Chromosome"/>
</dbReference>
<dbReference type="CDD" id="cd02440">
    <property type="entry name" value="AdoMet_MTases"/>
    <property type="match status" value="1"/>
</dbReference>
<dbReference type="Pfam" id="PF01209">
    <property type="entry name" value="Ubie_methyltran"/>
    <property type="match status" value="1"/>
</dbReference>
<dbReference type="NCBIfam" id="NF001244">
    <property type="entry name" value="PRK00216.1-5"/>
    <property type="match status" value="1"/>
</dbReference>
<protein>
    <recommendedName>
        <fullName evidence="4">2-phytyl-1,4-naphtoquinone methyltransferase</fullName>
        <ecNumber evidence="4">2.1.1.329</ecNumber>
    </recommendedName>
    <alternativeName>
        <fullName evidence="4">Demethylphylloquinone methyltransferase</fullName>
    </alternativeName>
</protein>
<dbReference type="KEGG" id="enn:FRE64_10265"/>